<evidence type="ECO:0000256" key="1">
    <source>
        <dbReference type="PROSITE-ProRule" id="PRU00371"/>
    </source>
</evidence>
<protein>
    <recommendedName>
        <fullName evidence="6">MADF domain-containing protein</fullName>
    </recommendedName>
</protein>
<evidence type="ECO:0000259" key="2">
    <source>
        <dbReference type="PROSITE" id="PS51029"/>
    </source>
</evidence>
<dbReference type="InterPro" id="IPR004210">
    <property type="entry name" value="BESS_motif"/>
</dbReference>
<dbReference type="PANTHER" id="PTHR12243:SF69">
    <property type="entry name" value="SI:CH73-59F11.3"/>
    <property type="match status" value="1"/>
</dbReference>
<reference evidence="4" key="1">
    <citation type="submission" date="2022-01" db="EMBL/GenBank/DDBJ databases">
        <authorList>
            <person name="King R."/>
        </authorList>
    </citation>
    <scope>NUCLEOTIDE SEQUENCE</scope>
</reference>
<keyword evidence="1" id="KW-0539">Nucleus</keyword>
<evidence type="ECO:0000313" key="4">
    <source>
        <dbReference type="EMBL" id="CAH1108609.1"/>
    </source>
</evidence>
<feature type="domain" description="BESS" evidence="3">
    <location>
        <begin position="252"/>
        <end position="291"/>
    </location>
</feature>
<dbReference type="Proteomes" id="UP001153636">
    <property type="component" value="Chromosome 3"/>
</dbReference>
<organism evidence="4 5">
    <name type="scientific">Psylliodes chrysocephalus</name>
    <dbReference type="NCBI Taxonomy" id="3402493"/>
    <lineage>
        <taxon>Eukaryota</taxon>
        <taxon>Metazoa</taxon>
        <taxon>Ecdysozoa</taxon>
        <taxon>Arthropoda</taxon>
        <taxon>Hexapoda</taxon>
        <taxon>Insecta</taxon>
        <taxon>Pterygota</taxon>
        <taxon>Neoptera</taxon>
        <taxon>Endopterygota</taxon>
        <taxon>Coleoptera</taxon>
        <taxon>Polyphaga</taxon>
        <taxon>Cucujiformia</taxon>
        <taxon>Chrysomeloidea</taxon>
        <taxon>Chrysomelidae</taxon>
        <taxon>Galerucinae</taxon>
        <taxon>Alticini</taxon>
        <taxon>Psylliodes</taxon>
    </lineage>
</organism>
<dbReference type="GO" id="GO:0005667">
    <property type="term" value="C:transcription regulator complex"/>
    <property type="evidence" value="ECO:0007669"/>
    <property type="project" value="TreeGrafter"/>
</dbReference>
<dbReference type="Pfam" id="PF02944">
    <property type="entry name" value="BESS"/>
    <property type="match status" value="1"/>
</dbReference>
<comment type="subcellular location">
    <subcellularLocation>
        <location evidence="1">Nucleus</location>
    </subcellularLocation>
</comment>
<dbReference type="PANTHER" id="PTHR12243">
    <property type="entry name" value="MADF DOMAIN TRANSCRIPTION FACTOR"/>
    <property type="match status" value="1"/>
</dbReference>
<feature type="domain" description="MADF" evidence="2">
    <location>
        <begin position="27"/>
        <end position="132"/>
    </location>
</feature>
<dbReference type="Pfam" id="PF10545">
    <property type="entry name" value="MADF_DNA_bdg"/>
    <property type="match status" value="1"/>
</dbReference>
<dbReference type="OrthoDB" id="6616165at2759"/>
<dbReference type="GO" id="GO:0006357">
    <property type="term" value="P:regulation of transcription by RNA polymerase II"/>
    <property type="evidence" value="ECO:0007669"/>
    <property type="project" value="TreeGrafter"/>
</dbReference>
<accession>A0A9P0D147</accession>
<dbReference type="InterPro" id="IPR006578">
    <property type="entry name" value="MADF-dom"/>
</dbReference>
<dbReference type="AlphaFoldDB" id="A0A9P0D147"/>
<evidence type="ECO:0000313" key="5">
    <source>
        <dbReference type="Proteomes" id="UP001153636"/>
    </source>
</evidence>
<evidence type="ECO:0000259" key="3">
    <source>
        <dbReference type="PROSITE" id="PS51031"/>
    </source>
</evidence>
<sequence length="294" mass="33910">MSTAYTNLQIQPEEAQMDVVRRINVAALIKEVDRHPLLYNNTPKQSCSSETKRKIWENIAEYLCGIQHWQLYNESEKDVVVREIQLKWKNLKDNYHRILRKEKEDEAQGIPAFKRKKYIYYDALEFLKPYAPSTRSNGDMKEEMDIEGGKNAPHIIYINETNDSEEDSLLHSTSPTIPKQVKVQTPTVTPIAPLPQIPSFGTLQPVQFIHLQPNTTIPNPKKDDDEESATSKLTKVLEQLVKTQEDDKNDDPMGNKKFLMSLVPFLRKLPDDVNLEVRLQIMGVIQSYGAKELF</sequence>
<dbReference type="EMBL" id="OV651815">
    <property type="protein sequence ID" value="CAH1108609.1"/>
    <property type="molecule type" value="Genomic_DNA"/>
</dbReference>
<evidence type="ECO:0008006" key="6">
    <source>
        <dbReference type="Google" id="ProtNLM"/>
    </source>
</evidence>
<dbReference type="InterPro" id="IPR039353">
    <property type="entry name" value="TF_Adf1"/>
</dbReference>
<name>A0A9P0D147_9CUCU</name>
<dbReference type="PROSITE" id="PS51031">
    <property type="entry name" value="BESS"/>
    <property type="match status" value="1"/>
</dbReference>
<gene>
    <name evidence="4" type="ORF">PSYICH_LOCUS9133</name>
</gene>
<dbReference type="SMART" id="SM00595">
    <property type="entry name" value="MADF"/>
    <property type="match status" value="1"/>
</dbReference>
<dbReference type="GO" id="GO:0005634">
    <property type="term" value="C:nucleus"/>
    <property type="evidence" value="ECO:0007669"/>
    <property type="project" value="UniProtKB-SubCell"/>
</dbReference>
<keyword evidence="5" id="KW-1185">Reference proteome</keyword>
<dbReference type="GO" id="GO:0003677">
    <property type="term" value="F:DNA binding"/>
    <property type="evidence" value="ECO:0007669"/>
    <property type="project" value="InterPro"/>
</dbReference>
<proteinExistence type="predicted"/>
<dbReference type="PROSITE" id="PS51029">
    <property type="entry name" value="MADF"/>
    <property type="match status" value="1"/>
</dbReference>